<sequence>MRIVPAPIPSLEDLMLRKIKTSVVAALCCTVLGAGAAGCDGDAMENWDPLAPATRTADAAPISGTEKIDVAGRSVNVSCSGDPEKGRPVVVLMHGGGDGLDKLAAIQKTLSRQHRVCSYNRLGAGASDRPDGPQSFAGTGKILTGVLDRVAGDGPVVLAGHSLGGLIAARYAPDHQDRVKGLVLMDATPPTMVDDITKVIPESATGPAAELRAQNLAIFQGENPEKLVITDGKVRSAGNIPVEVIQHGKPYLAAVPEYGPRLEQAWAAGQRKWLALSSGGKLSTAKKSGHYIYVDQPDVAVQAIERVTEQAARQTRGR</sequence>
<dbReference type="RefSeq" id="WP_344987190.1">
    <property type="nucleotide sequence ID" value="NZ_BAAAXV010000001.1"/>
</dbReference>
<dbReference type="GO" id="GO:0016787">
    <property type="term" value="F:hydrolase activity"/>
    <property type="evidence" value="ECO:0007669"/>
    <property type="project" value="UniProtKB-KW"/>
</dbReference>
<accession>A0ABV5S7Q7</accession>
<dbReference type="Proteomes" id="UP001589532">
    <property type="component" value="Unassembled WGS sequence"/>
</dbReference>
<keyword evidence="4" id="KW-1185">Reference proteome</keyword>
<evidence type="ECO:0000256" key="1">
    <source>
        <dbReference type="SAM" id="SignalP"/>
    </source>
</evidence>
<evidence type="ECO:0000313" key="3">
    <source>
        <dbReference type="EMBL" id="MFB9627717.1"/>
    </source>
</evidence>
<name>A0ABV5S7Q7_9ACTN</name>
<dbReference type="InterPro" id="IPR000073">
    <property type="entry name" value="AB_hydrolase_1"/>
</dbReference>
<dbReference type="EMBL" id="JBHMBW010000037">
    <property type="protein sequence ID" value="MFB9627717.1"/>
    <property type="molecule type" value="Genomic_DNA"/>
</dbReference>
<keyword evidence="1" id="KW-0732">Signal</keyword>
<feature type="domain" description="AB hydrolase-1" evidence="2">
    <location>
        <begin position="88"/>
        <end position="198"/>
    </location>
</feature>
<dbReference type="InterPro" id="IPR050266">
    <property type="entry name" value="AB_hydrolase_sf"/>
</dbReference>
<feature type="chain" id="PRO_5045769133" evidence="1">
    <location>
        <begin position="37"/>
        <end position="318"/>
    </location>
</feature>
<dbReference type="Gene3D" id="3.40.50.1820">
    <property type="entry name" value="alpha/beta hydrolase"/>
    <property type="match status" value="1"/>
</dbReference>
<dbReference type="PANTHER" id="PTHR43798:SF33">
    <property type="entry name" value="HYDROLASE, PUTATIVE (AFU_ORTHOLOGUE AFUA_2G14860)-RELATED"/>
    <property type="match status" value="1"/>
</dbReference>
<comment type="caution">
    <text evidence="3">The sequence shown here is derived from an EMBL/GenBank/DDBJ whole genome shotgun (WGS) entry which is preliminary data.</text>
</comment>
<dbReference type="PRINTS" id="PR00111">
    <property type="entry name" value="ABHYDROLASE"/>
</dbReference>
<evidence type="ECO:0000259" key="2">
    <source>
        <dbReference type="Pfam" id="PF00561"/>
    </source>
</evidence>
<evidence type="ECO:0000313" key="4">
    <source>
        <dbReference type="Proteomes" id="UP001589532"/>
    </source>
</evidence>
<proteinExistence type="predicted"/>
<feature type="signal peptide" evidence="1">
    <location>
        <begin position="1"/>
        <end position="36"/>
    </location>
</feature>
<dbReference type="InterPro" id="IPR029058">
    <property type="entry name" value="AB_hydrolase_fold"/>
</dbReference>
<reference evidence="3 4" key="1">
    <citation type="submission" date="2024-09" db="EMBL/GenBank/DDBJ databases">
        <authorList>
            <person name="Sun Q."/>
            <person name="Mori K."/>
        </authorList>
    </citation>
    <scope>NUCLEOTIDE SEQUENCE [LARGE SCALE GENOMIC DNA]</scope>
    <source>
        <strain evidence="3 4">JCM 3143</strain>
    </source>
</reference>
<organism evidence="3 4">
    <name type="scientific">Nonomuraea helvata</name>
    <dbReference type="NCBI Taxonomy" id="37484"/>
    <lineage>
        <taxon>Bacteria</taxon>
        <taxon>Bacillati</taxon>
        <taxon>Actinomycetota</taxon>
        <taxon>Actinomycetes</taxon>
        <taxon>Streptosporangiales</taxon>
        <taxon>Streptosporangiaceae</taxon>
        <taxon>Nonomuraea</taxon>
    </lineage>
</organism>
<protein>
    <submittedName>
        <fullName evidence="3">Alpha/beta fold hydrolase</fullName>
    </submittedName>
</protein>
<keyword evidence="3" id="KW-0378">Hydrolase</keyword>
<dbReference type="Pfam" id="PF00561">
    <property type="entry name" value="Abhydrolase_1"/>
    <property type="match status" value="1"/>
</dbReference>
<dbReference type="SUPFAM" id="SSF53474">
    <property type="entry name" value="alpha/beta-Hydrolases"/>
    <property type="match status" value="1"/>
</dbReference>
<dbReference type="PANTHER" id="PTHR43798">
    <property type="entry name" value="MONOACYLGLYCEROL LIPASE"/>
    <property type="match status" value="1"/>
</dbReference>
<gene>
    <name evidence="3" type="ORF">ACFFSA_31940</name>
</gene>